<evidence type="ECO:0000313" key="3">
    <source>
        <dbReference type="EMBL" id="PWA68292.1"/>
    </source>
</evidence>
<keyword evidence="1" id="KW-1133">Transmembrane helix</keyword>
<proteinExistence type="predicted"/>
<reference evidence="3 4" key="1">
    <citation type="journal article" date="2018" name="Mol. Plant">
        <title>The genome of Artemisia annua provides insight into the evolution of Asteraceae family and artemisinin biosynthesis.</title>
        <authorList>
            <person name="Shen Q."/>
            <person name="Zhang L."/>
            <person name="Liao Z."/>
            <person name="Wang S."/>
            <person name="Yan T."/>
            <person name="Shi P."/>
            <person name="Liu M."/>
            <person name="Fu X."/>
            <person name="Pan Q."/>
            <person name="Wang Y."/>
            <person name="Lv Z."/>
            <person name="Lu X."/>
            <person name="Zhang F."/>
            <person name="Jiang W."/>
            <person name="Ma Y."/>
            <person name="Chen M."/>
            <person name="Hao X."/>
            <person name="Li L."/>
            <person name="Tang Y."/>
            <person name="Lv G."/>
            <person name="Zhou Y."/>
            <person name="Sun X."/>
            <person name="Brodelius P.E."/>
            <person name="Rose J.K.C."/>
            <person name="Tang K."/>
        </authorList>
    </citation>
    <scope>NUCLEOTIDE SEQUENCE [LARGE SCALE GENOMIC DNA]</scope>
    <source>
        <strain evidence="4">cv. Huhao1</strain>
        <tissue evidence="3">Leaf</tissue>
    </source>
</reference>
<comment type="caution">
    <text evidence="3">The sequence shown here is derived from an EMBL/GenBank/DDBJ whole genome shotgun (WGS) entry which is preliminary data.</text>
</comment>
<feature type="domain" description="DUF7870" evidence="2">
    <location>
        <begin position="390"/>
        <end position="485"/>
    </location>
</feature>
<dbReference type="OrthoDB" id="10006218at2759"/>
<dbReference type="GO" id="GO:0032259">
    <property type="term" value="P:methylation"/>
    <property type="evidence" value="ECO:0007669"/>
    <property type="project" value="UniProtKB-KW"/>
</dbReference>
<protein>
    <submittedName>
        <fullName evidence="3">Methyltransferase</fullName>
    </submittedName>
</protein>
<gene>
    <name evidence="3" type="ORF">CTI12_AA310220</name>
</gene>
<keyword evidence="3" id="KW-0808">Transferase</keyword>
<evidence type="ECO:0000259" key="2">
    <source>
        <dbReference type="Pfam" id="PF25276"/>
    </source>
</evidence>
<name>A0A2U1N455_ARTAN</name>
<keyword evidence="1" id="KW-0812">Transmembrane</keyword>
<feature type="domain" description="DUF7870" evidence="2">
    <location>
        <begin position="252"/>
        <end position="332"/>
    </location>
</feature>
<sequence length="485" mass="54757">MDLQTHKRNLLQNAVVRFLLFSVVVLGLRFAYVVVIRGESCDSGDGFCFFNEKILTGSLAGSSSAVMTSSSPEVFHKRVMFYINVFQDLIVDGVLTTGSTALVLTSPASFPAVDDVYALKEIGVERVEKVVTGKKMKSFGENGQKYDFVFSGEFSGGVPARLPEEVCRSLKMGGYFVVHTFGGNDSYSLNSFISLFNCCKFVHSRRFDGFDSTNKIHEIVLKKVNDGGNVKKKTEDGKCAVSGEKYDIVKKAEPLIMKEPLKPWIALKRNIENVKYLSSMVDISFKRRYVYVDVGSRSYGSSIVSWFKKQYPKQNKTFHVYAVEADKHFHDQYKGKKGVTLLPYAAWVKNESLVFEINQTPGDENVEKGRGMGRIQPVESGGGIVNSVDEIQGFDFAEWLKDTVTEQDFVVMKMDVEGTEFDLIPRLIETGAICLVDEVFLECHYNRWQKCCPGVRSPKYQKSYGQCMDLFKQLRQLGVLVHQWW</sequence>
<dbReference type="EMBL" id="PKPP01003666">
    <property type="protein sequence ID" value="PWA68292.1"/>
    <property type="molecule type" value="Genomic_DNA"/>
</dbReference>
<dbReference type="PANTHER" id="PTHR44843">
    <property type="entry name" value="METHYLTRANSFERASE"/>
    <property type="match status" value="1"/>
</dbReference>
<keyword evidence="1" id="KW-0472">Membrane</keyword>
<dbReference type="AlphaFoldDB" id="A0A2U1N455"/>
<dbReference type="SUPFAM" id="SSF53335">
    <property type="entry name" value="S-adenosyl-L-methionine-dependent methyltransferases"/>
    <property type="match status" value="2"/>
</dbReference>
<accession>A0A2U1N455</accession>
<dbReference type="InterPro" id="IPR029063">
    <property type="entry name" value="SAM-dependent_MTases_sf"/>
</dbReference>
<dbReference type="Proteomes" id="UP000245207">
    <property type="component" value="Unassembled WGS sequence"/>
</dbReference>
<dbReference type="STRING" id="35608.A0A2U1N455"/>
<keyword evidence="3" id="KW-0489">Methyltransferase</keyword>
<dbReference type="Gene3D" id="3.40.50.150">
    <property type="entry name" value="Vaccinia Virus protein VP39"/>
    <property type="match status" value="1"/>
</dbReference>
<dbReference type="Pfam" id="PF25276">
    <property type="entry name" value="DUF7870"/>
    <property type="match status" value="2"/>
</dbReference>
<dbReference type="GO" id="GO:0008168">
    <property type="term" value="F:methyltransferase activity"/>
    <property type="evidence" value="ECO:0007669"/>
    <property type="project" value="UniProtKB-KW"/>
</dbReference>
<dbReference type="PANTHER" id="PTHR44843:SF15">
    <property type="entry name" value="METHYLTRANSFERASE FKBM, METHYLTRANSFERASE TYPE 11"/>
    <property type="match status" value="1"/>
</dbReference>
<evidence type="ECO:0000256" key="1">
    <source>
        <dbReference type="SAM" id="Phobius"/>
    </source>
</evidence>
<organism evidence="3 4">
    <name type="scientific">Artemisia annua</name>
    <name type="common">Sweet wormwood</name>
    <dbReference type="NCBI Taxonomy" id="35608"/>
    <lineage>
        <taxon>Eukaryota</taxon>
        <taxon>Viridiplantae</taxon>
        <taxon>Streptophyta</taxon>
        <taxon>Embryophyta</taxon>
        <taxon>Tracheophyta</taxon>
        <taxon>Spermatophyta</taxon>
        <taxon>Magnoliopsida</taxon>
        <taxon>eudicotyledons</taxon>
        <taxon>Gunneridae</taxon>
        <taxon>Pentapetalae</taxon>
        <taxon>asterids</taxon>
        <taxon>campanulids</taxon>
        <taxon>Asterales</taxon>
        <taxon>Asteraceae</taxon>
        <taxon>Asteroideae</taxon>
        <taxon>Anthemideae</taxon>
        <taxon>Artemisiinae</taxon>
        <taxon>Artemisia</taxon>
    </lineage>
</organism>
<dbReference type="InterPro" id="IPR057192">
    <property type="entry name" value="DUF7870"/>
</dbReference>
<evidence type="ECO:0000313" key="4">
    <source>
        <dbReference type="Proteomes" id="UP000245207"/>
    </source>
</evidence>
<keyword evidence="4" id="KW-1185">Reference proteome</keyword>
<feature type="transmembrane region" description="Helical" evidence="1">
    <location>
        <begin position="14"/>
        <end position="35"/>
    </location>
</feature>